<accession>A0ABR8KQ14</accession>
<dbReference type="EMBL" id="JACJTU010000116">
    <property type="protein sequence ID" value="MBD2739777.1"/>
    <property type="molecule type" value="Genomic_DNA"/>
</dbReference>
<evidence type="ECO:0000313" key="2">
    <source>
        <dbReference type="Proteomes" id="UP000637383"/>
    </source>
</evidence>
<dbReference type="Proteomes" id="UP000637383">
    <property type="component" value="Unassembled WGS sequence"/>
</dbReference>
<gene>
    <name evidence="1" type="ORF">H6H03_39055</name>
</gene>
<keyword evidence="2" id="KW-1185">Reference proteome</keyword>
<organism evidence="1 2">
    <name type="scientific">Nostoc paludosum FACHB-159</name>
    <dbReference type="NCBI Taxonomy" id="2692908"/>
    <lineage>
        <taxon>Bacteria</taxon>
        <taxon>Bacillati</taxon>
        <taxon>Cyanobacteriota</taxon>
        <taxon>Cyanophyceae</taxon>
        <taxon>Nostocales</taxon>
        <taxon>Nostocaceae</taxon>
        <taxon>Nostoc</taxon>
    </lineage>
</organism>
<reference evidence="1 2" key="1">
    <citation type="journal article" date="2020" name="ISME J.">
        <title>Comparative genomics reveals insights into cyanobacterial evolution and habitat adaptation.</title>
        <authorList>
            <person name="Chen M.Y."/>
            <person name="Teng W.K."/>
            <person name="Zhao L."/>
            <person name="Hu C.X."/>
            <person name="Zhou Y.K."/>
            <person name="Han B.P."/>
            <person name="Song L.R."/>
            <person name="Shu W.S."/>
        </authorList>
    </citation>
    <scope>NUCLEOTIDE SEQUENCE [LARGE SCALE GENOMIC DNA]</scope>
    <source>
        <strain evidence="1 2">FACHB-159</strain>
    </source>
</reference>
<proteinExistence type="predicted"/>
<comment type="caution">
    <text evidence="1">The sequence shown here is derived from an EMBL/GenBank/DDBJ whole genome shotgun (WGS) entry which is preliminary data.</text>
</comment>
<sequence length="51" mass="5551">MLNSISINLLSDRRGVKTAIAHAEALPPTNLGGFIDVTKNAHSRYISINFL</sequence>
<protein>
    <submittedName>
        <fullName evidence="1">Uncharacterized protein</fullName>
    </submittedName>
</protein>
<name>A0ABR8KQ14_9NOSO</name>
<evidence type="ECO:0000313" key="1">
    <source>
        <dbReference type="EMBL" id="MBD2739777.1"/>
    </source>
</evidence>